<keyword evidence="3" id="KW-0408">Iron</keyword>
<dbReference type="Pfam" id="PF04055">
    <property type="entry name" value="Radical_SAM"/>
    <property type="match status" value="1"/>
</dbReference>
<name>A0A7J9RRM4_SULOH</name>
<comment type="caution">
    <text evidence="6">The sequence shown here is derived from an EMBL/GenBank/DDBJ whole genome shotgun (WGS) entry which is preliminary data.</text>
</comment>
<organism evidence="6 7">
    <name type="scientific">Sulfurisphaera ohwakuensis</name>
    <dbReference type="NCBI Taxonomy" id="69656"/>
    <lineage>
        <taxon>Archaea</taxon>
        <taxon>Thermoproteota</taxon>
        <taxon>Thermoprotei</taxon>
        <taxon>Sulfolobales</taxon>
        <taxon>Sulfolobaceae</taxon>
        <taxon>Sulfurisphaera</taxon>
    </lineage>
</organism>
<dbReference type="EMBL" id="JACHFY010000004">
    <property type="protein sequence ID" value="MBB5253395.1"/>
    <property type="molecule type" value="Genomic_DNA"/>
</dbReference>
<keyword evidence="1" id="KW-0949">S-adenosyl-L-methionine</keyword>
<dbReference type="GO" id="GO:0046872">
    <property type="term" value="F:metal ion binding"/>
    <property type="evidence" value="ECO:0007669"/>
    <property type="project" value="UniProtKB-KW"/>
</dbReference>
<accession>A0A7J9RRM4</accession>
<dbReference type="RefSeq" id="WP_231113617.1">
    <property type="nucleotide sequence ID" value="NZ_CP045484.1"/>
</dbReference>
<evidence type="ECO:0000313" key="6">
    <source>
        <dbReference type="EMBL" id="MBB5253395.1"/>
    </source>
</evidence>
<dbReference type="InterPro" id="IPR058240">
    <property type="entry name" value="rSAM_sf"/>
</dbReference>
<dbReference type="GO" id="GO:0051536">
    <property type="term" value="F:iron-sulfur cluster binding"/>
    <property type="evidence" value="ECO:0007669"/>
    <property type="project" value="UniProtKB-KW"/>
</dbReference>
<dbReference type="CDD" id="cd01335">
    <property type="entry name" value="Radical_SAM"/>
    <property type="match status" value="1"/>
</dbReference>
<evidence type="ECO:0000256" key="2">
    <source>
        <dbReference type="ARBA" id="ARBA00022723"/>
    </source>
</evidence>
<dbReference type="InterPro" id="IPR040087">
    <property type="entry name" value="MJ0021-like"/>
</dbReference>
<gene>
    <name evidence="6" type="ORF">HNQ62_001156</name>
</gene>
<dbReference type="InterPro" id="IPR013785">
    <property type="entry name" value="Aldolase_TIM"/>
</dbReference>
<evidence type="ECO:0000313" key="7">
    <source>
        <dbReference type="Proteomes" id="UP000582213"/>
    </source>
</evidence>
<dbReference type="Proteomes" id="UP000582213">
    <property type="component" value="Unassembled WGS sequence"/>
</dbReference>
<dbReference type="AlphaFoldDB" id="A0A7J9RRM4"/>
<evidence type="ECO:0000259" key="5">
    <source>
        <dbReference type="Pfam" id="PF04055"/>
    </source>
</evidence>
<evidence type="ECO:0000256" key="1">
    <source>
        <dbReference type="ARBA" id="ARBA00022691"/>
    </source>
</evidence>
<evidence type="ECO:0000256" key="4">
    <source>
        <dbReference type="ARBA" id="ARBA00023014"/>
    </source>
</evidence>
<keyword evidence="2" id="KW-0479">Metal-binding</keyword>
<dbReference type="GeneID" id="42801857"/>
<dbReference type="PANTHER" id="PTHR43288">
    <property type="entry name" value="BIOTIN SYNTHASE-RELATED PROTEIN, RADICAL SAM SUPERFAMILY"/>
    <property type="match status" value="1"/>
</dbReference>
<reference evidence="6 7" key="1">
    <citation type="submission" date="2020-08" db="EMBL/GenBank/DDBJ databases">
        <title>Genomic Encyclopedia of Type Strains, Phase IV (KMG-IV): sequencing the most valuable type-strain genomes for metagenomic binning, comparative biology and taxonomic classification.</title>
        <authorList>
            <person name="Goeker M."/>
        </authorList>
    </citation>
    <scope>NUCLEOTIDE SEQUENCE [LARGE SCALE GENOMIC DNA]</scope>
    <source>
        <strain evidence="6 7">DSM 12421</strain>
    </source>
</reference>
<dbReference type="GO" id="GO:0003824">
    <property type="term" value="F:catalytic activity"/>
    <property type="evidence" value="ECO:0007669"/>
    <property type="project" value="InterPro"/>
</dbReference>
<dbReference type="SUPFAM" id="SSF102114">
    <property type="entry name" value="Radical SAM enzymes"/>
    <property type="match status" value="1"/>
</dbReference>
<evidence type="ECO:0000256" key="3">
    <source>
        <dbReference type="ARBA" id="ARBA00023004"/>
    </source>
</evidence>
<dbReference type="InterPro" id="IPR007197">
    <property type="entry name" value="rSAM"/>
</dbReference>
<dbReference type="PANTHER" id="PTHR43288:SF1">
    <property type="entry name" value="GLYCYL-RADICAL ENZYME ACTIVATING ENZYME MJ0021-RELATED"/>
    <property type="match status" value="1"/>
</dbReference>
<keyword evidence="4" id="KW-0411">Iron-sulfur</keyword>
<dbReference type="Gene3D" id="3.20.20.70">
    <property type="entry name" value="Aldolase class I"/>
    <property type="match status" value="1"/>
</dbReference>
<feature type="domain" description="Radical SAM core" evidence="5">
    <location>
        <begin position="40"/>
        <end position="146"/>
    </location>
</feature>
<dbReference type="SFLD" id="SFLDG01108">
    <property type="entry name" value="Uncharacterised_Radical_SAM_Su"/>
    <property type="match status" value="1"/>
</dbReference>
<proteinExistence type="predicted"/>
<dbReference type="SFLD" id="SFLDS00029">
    <property type="entry name" value="Radical_SAM"/>
    <property type="match status" value="1"/>
</dbReference>
<sequence length="345" mass="39520">MLESLLRISLLKGNPDIGLYNLFLPKGCELCRLGGKLVVYITGECGDSCYYCPVSYERFGKDVMFANETHVSSLLDYIYEAYRMNALGAGITGGDPILAIDRVVSLIRLLKDEFGEEFHIHLYTSGRYVTNDVLRELDKVGLDEIRFHPVKDEYLKAIEKALKYSFDVGLEIPAIPGEEEYAEKIIKWAIEKGVKFVNINELELTERNYQLLNARGFKISHGVAGVKGSFESALRILQKFEDSKIALHYCSSVYKDIVETRTRFLRIIKYSAKPYENYTGEGTIVRAIVKSKEDLSDYGEKEREFWSISPEFVNVINADEIWLVEEHPDSRRLRISEKLVYSKSK</sequence>
<protein>
    <recommendedName>
        <fullName evidence="5">Radical SAM core domain-containing protein</fullName>
    </recommendedName>
</protein>